<dbReference type="AlphaFoldDB" id="A0A1D3K9L6"/>
<organism evidence="1 2">
    <name type="scientific">Pseudomonas veronii 1YdBTEX2</name>
    <dbReference type="NCBI Taxonomy" id="1295141"/>
    <lineage>
        <taxon>Bacteria</taxon>
        <taxon>Pseudomonadati</taxon>
        <taxon>Pseudomonadota</taxon>
        <taxon>Gammaproteobacteria</taxon>
        <taxon>Pseudomonadales</taxon>
        <taxon>Pseudomonadaceae</taxon>
        <taxon>Pseudomonas</taxon>
    </lineage>
</organism>
<evidence type="ECO:0008006" key="3">
    <source>
        <dbReference type="Google" id="ProtNLM"/>
    </source>
</evidence>
<evidence type="ECO:0000313" key="1">
    <source>
        <dbReference type="EMBL" id="SBW85026.1"/>
    </source>
</evidence>
<reference evidence="2" key="1">
    <citation type="submission" date="2016-07" db="EMBL/GenBank/DDBJ databases">
        <authorList>
            <person name="Florea S."/>
            <person name="Webb J.S."/>
            <person name="Jaromczyk J."/>
            <person name="Schardl C.L."/>
        </authorList>
    </citation>
    <scope>NUCLEOTIDE SEQUENCE [LARGE SCALE GENOMIC DNA]</scope>
    <source>
        <strain evidence="2">1YdBTEX2</strain>
    </source>
</reference>
<sequence>MQTSPAITAMPAGAGEDAAVVIENVDKHFGDVKALRGLSARIYYGRLTGLVGPDGPARRR</sequence>
<gene>
    <name evidence="1" type="ORF">PVE_R2G1001</name>
</gene>
<name>A0A1D3K9L6_PSEVE</name>
<evidence type="ECO:0000313" key="2">
    <source>
        <dbReference type="Proteomes" id="UP000245431"/>
    </source>
</evidence>
<dbReference type="Gene3D" id="3.40.50.300">
    <property type="entry name" value="P-loop containing nucleotide triphosphate hydrolases"/>
    <property type="match status" value="1"/>
</dbReference>
<proteinExistence type="predicted"/>
<protein>
    <recommendedName>
        <fullName evidence="3">ABC transporter domain-containing protein</fullName>
    </recommendedName>
</protein>
<dbReference type="Proteomes" id="UP000245431">
    <property type="component" value="Chromosome PVE_r2"/>
</dbReference>
<accession>A0A1D3K9L6</accession>
<dbReference type="SUPFAM" id="SSF52540">
    <property type="entry name" value="P-loop containing nucleoside triphosphate hydrolases"/>
    <property type="match status" value="1"/>
</dbReference>
<dbReference type="InterPro" id="IPR027417">
    <property type="entry name" value="P-loop_NTPase"/>
</dbReference>
<dbReference type="EMBL" id="LT599584">
    <property type="protein sequence ID" value="SBW85026.1"/>
    <property type="molecule type" value="Genomic_DNA"/>
</dbReference>